<proteinExistence type="predicted"/>
<gene>
    <name evidence="2" type="ORF">PAPOLLO_LOCUS9031</name>
</gene>
<dbReference type="Proteomes" id="UP000691718">
    <property type="component" value="Unassembled WGS sequence"/>
</dbReference>
<dbReference type="AlphaFoldDB" id="A0A8S3WQI9"/>
<protein>
    <submittedName>
        <fullName evidence="2">(apollo) hypothetical protein</fullName>
    </submittedName>
</protein>
<sequence>MKLKKGIGSSIRKAKVLYSVDTVWPLDLANRAQFDEEGFNDWRNAEVRVAQHEKSLNHKSCILALRAREEVMTNLDNGTYIMLLELIAEFDPLLTEHIERFANQGSGTTSYLSKTVRDEFIYLMAEKVLIYISDEIKKAKYLSLIVDSTLDAAHIDQLTLVIQYVLDNGETCEIFIKFLPSLGHKTQVIFDTITIELEKLNINLKDCRSQSYDNTSNMSGIHNSLQAKIQEQA</sequence>
<dbReference type="PANTHER" id="PTHR45749">
    <property type="match status" value="1"/>
</dbReference>
<dbReference type="Pfam" id="PF14291">
    <property type="entry name" value="DUF4371"/>
    <property type="match status" value="1"/>
</dbReference>
<accession>A0A8S3WQI9</accession>
<evidence type="ECO:0000313" key="3">
    <source>
        <dbReference type="Proteomes" id="UP000691718"/>
    </source>
</evidence>
<evidence type="ECO:0000259" key="1">
    <source>
        <dbReference type="Pfam" id="PF14291"/>
    </source>
</evidence>
<reference evidence="2" key="1">
    <citation type="submission" date="2021-04" db="EMBL/GenBank/DDBJ databases">
        <authorList>
            <person name="Tunstrom K."/>
        </authorList>
    </citation>
    <scope>NUCLEOTIDE SEQUENCE</scope>
</reference>
<dbReference type="PANTHER" id="PTHR45749:SF23">
    <property type="entry name" value="ZINC FINGER MYM-TYPE PROTEIN 1-LIKE"/>
    <property type="match status" value="1"/>
</dbReference>
<dbReference type="OrthoDB" id="10063284at2759"/>
<name>A0A8S3WQI9_PARAO</name>
<evidence type="ECO:0000313" key="2">
    <source>
        <dbReference type="EMBL" id="CAG4975009.1"/>
    </source>
</evidence>
<dbReference type="InterPro" id="IPR025398">
    <property type="entry name" value="DUF4371"/>
</dbReference>
<keyword evidence="3" id="KW-1185">Reference proteome</keyword>
<comment type="caution">
    <text evidence="2">The sequence shown here is derived from an EMBL/GenBank/DDBJ whole genome shotgun (WGS) entry which is preliminary data.</text>
</comment>
<dbReference type="EMBL" id="CAJQZP010000644">
    <property type="protein sequence ID" value="CAG4975009.1"/>
    <property type="molecule type" value="Genomic_DNA"/>
</dbReference>
<feature type="domain" description="DUF4371" evidence="1">
    <location>
        <begin position="37"/>
        <end position="223"/>
    </location>
</feature>
<organism evidence="2 3">
    <name type="scientific">Parnassius apollo</name>
    <name type="common">Apollo butterfly</name>
    <name type="synonym">Papilio apollo</name>
    <dbReference type="NCBI Taxonomy" id="110799"/>
    <lineage>
        <taxon>Eukaryota</taxon>
        <taxon>Metazoa</taxon>
        <taxon>Ecdysozoa</taxon>
        <taxon>Arthropoda</taxon>
        <taxon>Hexapoda</taxon>
        <taxon>Insecta</taxon>
        <taxon>Pterygota</taxon>
        <taxon>Neoptera</taxon>
        <taxon>Endopterygota</taxon>
        <taxon>Lepidoptera</taxon>
        <taxon>Glossata</taxon>
        <taxon>Ditrysia</taxon>
        <taxon>Papilionoidea</taxon>
        <taxon>Papilionidae</taxon>
        <taxon>Parnassiinae</taxon>
        <taxon>Parnassini</taxon>
        <taxon>Parnassius</taxon>
        <taxon>Parnassius</taxon>
    </lineage>
</organism>